<keyword evidence="6 9" id="KW-1133">Transmembrane helix</keyword>
<feature type="domain" description="GGDEF" evidence="10">
    <location>
        <begin position="345"/>
        <end position="474"/>
    </location>
</feature>
<evidence type="ECO:0000256" key="7">
    <source>
        <dbReference type="ARBA" id="ARBA00023136"/>
    </source>
</evidence>
<comment type="subcellular location">
    <subcellularLocation>
        <location evidence="2">Cell membrane</location>
        <topology evidence="2">Multi-pass membrane protein</topology>
    </subcellularLocation>
</comment>
<dbReference type="AlphaFoldDB" id="A0A7Z7EUX8"/>
<comment type="cofactor">
    <cofactor evidence="1">
        <name>Mg(2+)</name>
        <dbReference type="ChEBI" id="CHEBI:18420"/>
    </cofactor>
</comment>
<dbReference type="Pfam" id="PF05231">
    <property type="entry name" value="MASE1"/>
    <property type="match status" value="1"/>
</dbReference>
<evidence type="ECO:0000313" key="11">
    <source>
        <dbReference type="EMBL" id="RUO42174.1"/>
    </source>
</evidence>
<evidence type="ECO:0000256" key="6">
    <source>
        <dbReference type="ARBA" id="ARBA00022989"/>
    </source>
</evidence>
<comment type="caution">
    <text evidence="11">The sequence shown here is derived from an EMBL/GenBank/DDBJ whole genome shotgun (WGS) entry which is preliminary data.</text>
</comment>
<sequence length="474" mass="53116">MTLTPQSLARYSLFIALWLLVWRLSVLMEYQPHASLWFPPAGLSFAAFLLLGWRALLPVFIASFLSTLWMYWLDSNIVSIQQQMTSAIWFGFAHIIAYGFGGTLCGYFLQREQRQNFPKQIYIFLLFGGATTLLATFSGIIALHLADPQLQINFMTTWLPWWIGDLAGTFVMAPIFIIVIMKIWPQLTDWTGIYQQTKAPKVTSKNQFVVKLLVLQLLLAVVMIADNSLANPALAFAVFFLSLPQMWIVYSESSWRAIVSLALTSLAIALWVGLLGMSDSAITYQFALCVIAANAYFGMAVPNLAQQNQVLYQQNITDGLTGIITRQHFIECTEKVLKRQILNRQPVSLLIFDLDHFKTINDTYGHSIGDEALVSAAQAIKKLIREGDLVGRFGGDEFLVLLPNQNLSEAEATAQRLKRDLPTIEVNGLQLPLTASFGVIEFQAHEQVQQALIRADDALRRAKHLGRNKVATAP</sequence>
<evidence type="ECO:0000256" key="4">
    <source>
        <dbReference type="ARBA" id="ARBA00022475"/>
    </source>
</evidence>
<dbReference type="Gene3D" id="3.30.70.270">
    <property type="match status" value="1"/>
</dbReference>
<accession>A0A7Z7EUX8</accession>
<dbReference type="PROSITE" id="PS50887">
    <property type="entry name" value="GGDEF"/>
    <property type="match status" value="1"/>
</dbReference>
<feature type="transmembrane region" description="Helical" evidence="9">
    <location>
        <begin position="12"/>
        <end position="30"/>
    </location>
</feature>
<proteinExistence type="predicted"/>
<dbReference type="EMBL" id="PIPR01000001">
    <property type="protein sequence ID" value="RUO42174.1"/>
    <property type="molecule type" value="Genomic_DNA"/>
</dbReference>
<feature type="transmembrane region" description="Helical" evidence="9">
    <location>
        <begin position="121"/>
        <end position="146"/>
    </location>
</feature>
<comment type="catalytic activity">
    <reaction evidence="8">
        <text>2 GTP = 3',3'-c-di-GMP + 2 diphosphate</text>
        <dbReference type="Rhea" id="RHEA:24898"/>
        <dbReference type="ChEBI" id="CHEBI:33019"/>
        <dbReference type="ChEBI" id="CHEBI:37565"/>
        <dbReference type="ChEBI" id="CHEBI:58805"/>
        <dbReference type="EC" id="2.7.7.65"/>
    </reaction>
</comment>
<evidence type="ECO:0000256" key="8">
    <source>
        <dbReference type="ARBA" id="ARBA00034247"/>
    </source>
</evidence>
<dbReference type="GO" id="GO:0052621">
    <property type="term" value="F:diguanylate cyclase activity"/>
    <property type="evidence" value="ECO:0007669"/>
    <property type="project" value="UniProtKB-EC"/>
</dbReference>
<dbReference type="InterPro" id="IPR050469">
    <property type="entry name" value="Diguanylate_Cyclase"/>
</dbReference>
<evidence type="ECO:0000256" key="3">
    <source>
        <dbReference type="ARBA" id="ARBA00012528"/>
    </source>
</evidence>
<keyword evidence="7 9" id="KW-0472">Membrane</keyword>
<dbReference type="InterPro" id="IPR007895">
    <property type="entry name" value="MASE1"/>
</dbReference>
<feature type="transmembrane region" description="Helical" evidence="9">
    <location>
        <begin position="257"/>
        <end position="276"/>
    </location>
</feature>
<dbReference type="SUPFAM" id="SSF55073">
    <property type="entry name" value="Nucleotide cyclase"/>
    <property type="match status" value="1"/>
</dbReference>
<feature type="transmembrane region" description="Helical" evidence="9">
    <location>
        <begin position="282"/>
        <end position="305"/>
    </location>
</feature>
<protein>
    <recommendedName>
        <fullName evidence="3">diguanylate cyclase</fullName>
        <ecNumber evidence="3">2.7.7.65</ecNumber>
    </recommendedName>
</protein>
<dbReference type="FunFam" id="3.30.70.270:FF:000001">
    <property type="entry name" value="Diguanylate cyclase domain protein"/>
    <property type="match status" value="1"/>
</dbReference>
<feature type="transmembrane region" description="Helical" evidence="9">
    <location>
        <begin position="87"/>
        <end position="109"/>
    </location>
</feature>
<keyword evidence="5 9" id="KW-0812">Transmembrane</keyword>
<organism evidence="11 12">
    <name type="scientific">Pseudidiomarina aestuarii</name>
    <dbReference type="NCBI Taxonomy" id="624146"/>
    <lineage>
        <taxon>Bacteria</taxon>
        <taxon>Pseudomonadati</taxon>
        <taxon>Pseudomonadota</taxon>
        <taxon>Gammaproteobacteria</taxon>
        <taxon>Alteromonadales</taxon>
        <taxon>Idiomarinaceae</taxon>
        <taxon>Pseudidiomarina</taxon>
    </lineage>
</organism>
<evidence type="ECO:0000256" key="5">
    <source>
        <dbReference type="ARBA" id="ARBA00022692"/>
    </source>
</evidence>
<evidence type="ECO:0000256" key="2">
    <source>
        <dbReference type="ARBA" id="ARBA00004651"/>
    </source>
</evidence>
<dbReference type="GO" id="GO:0005886">
    <property type="term" value="C:plasma membrane"/>
    <property type="evidence" value="ECO:0007669"/>
    <property type="project" value="UniProtKB-SubCell"/>
</dbReference>
<dbReference type="CDD" id="cd01949">
    <property type="entry name" value="GGDEF"/>
    <property type="match status" value="1"/>
</dbReference>
<feature type="transmembrane region" description="Helical" evidence="9">
    <location>
        <begin position="231"/>
        <end position="250"/>
    </location>
</feature>
<evidence type="ECO:0000256" key="1">
    <source>
        <dbReference type="ARBA" id="ARBA00001946"/>
    </source>
</evidence>
<feature type="transmembrane region" description="Helical" evidence="9">
    <location>
        <begin position="166"/>
        <end position="187"/>
    </location>
</feature>
<evidence type="ECO:0000259" key="10">
    <source>
        <dbReference type="PROSITE" id="PS50887"/>
    </source>
</evidence>
<reference evidence="12" key="1">
    <citation type="journal article" date="2018" name="Front. Microbiol.">
        <title>Genome-Based Analysis Reveals the Taxonomy and Diversity of the Family Idiomarinaceae.</title>
        <authorList>
            <person name="Liu Y."/>
            <person name="Lai Q."/>
            <person name="Shao Z."/>
        </authorList>
    </citation>
    <scope>NUCLEOTIDE SEQUENCE [LARGE SCALE GENOMIC DNA]</scope>
    <source>
        <strain evidence="12">KYW314</strain>
    </source>
</reference>
<dbReference type="InterPro" id="IPR000160">
    <property type="entry name" value="GGDEF_dom"/>
</dbReference>
<dbReference type="NCBIfam" id="TIGR00254">
    <property type="entry name" value="GGDEF"/>
    <property type="match status" value="1"/>
</dbReference>
<keyword evidence="12" id="KW-1185">Reference proteome</keyword>
<dbReference type="InterPro" id="IPR043128">
    <property type="entry name" value="Rev_trsase/Diguanyl_cyclase"/>
</dbReference>
<keyword evidence="4" id="KW-1003">Cell membrane</keyword>
<dbReference type="EC" id="2.7.7.65" evidence="3"/>
<dbReference type="InterPro" id="IPR029787">
    <property type="entry name" value="Nucleotide_cyclase"/>
</dbReference>
<evidence type="ECO:0000256" key="9">
    <source>
        <dbReference type="SAM" id="Phobius"/>
    </source>
</evidence>
<dbReference type="Proteomes" id="UP000287766">
    <property type="component" value="Unassembled WGS sequence"/>
</dbReference>
<dbReference type="Pfam" id="PF00990">
    <property type="entry name" value="GGDEF"/>
    <property type="match status" value="1"/>
</dbReference>
<feature type="transmembrane region" description="Helical" evidence="9">
    <location>
        <begin position="208"/>
        <end position="225"/>
    </location>
</feature>
<dbReference type="RefSeq" id="WP_169930896.1">
    <property type="nucleotide sequence ID" value="NZ_PIPR01000001.1"/>
</dbReference>
<dbReference type="PANTHER" id="PTHR45138:SF9">
    <property type="entry name" value="DIGUANYLATE CYCLASE DGCM-RELATED"/>
    <property type="match status" value="1"/>
</dbReference>
<gene>
    <name evidence="11" type="ORF">CWE22_08520</name>
</gene>
<name>A0A7Z7EUX8_9GAMM</name>
<feature type="transmembrane region" description="Helical" evidence="9">
    <location>
        <begin position="42"/>
        <end position="72"/>
    </location>
</feature>
<dbReference type="SMART" id="SM00267">
    <property type="entry name" value="GGDEF"/>
    <property type="match status" value="1"/>
</dbReference>
<dbReference type="PANTHER" id="PTHR45138">
    <property type="entry name" value="REGULATORY COMPONENTS OF SENSORY TRANSDUCTION SYSTEM"/>
    <property type="match status" value="1"/>
</dbReference>
<evidence type="ECO:0000313" key="12">
    <source>
        <dbReference type="Proteomes" id="UP000287766"/>
    </source>
</evidence>